<name>A0A9P8TPH7_WICPI</name>
<reference evidence="2" key="1">
    <citation type="journal article" date="2021" name="Open Biol.">
        <title>Shared evolutionary footprints suggest mitochondrial oxidative damage underlies multiple complex I losses in fungi.</title>
        <authorList>
            <person name="Schikora-Tamarit M.A."/>
            <person name="Marcet-Houben M."/>
            <person name="Nosek J."/>
            <person name="Gabaldon T."/>
        </authorList>
    </citation>
    <scope>NUCLEOTIDE SEQUENCE</scope>
    <source>
        <strain evidence="2">CBS2887</strain>
    </source>
</reference>
<feature type="compositionally biased region" description="Polar residues" evidence="1">
    <location>
        <begin position="14"/>
        <end position="25"/>
    </location>
</feature>
<feature type="compositionally biased region" description="Polar residues" evidence="1">
    <location>
        <begin position="77"/>
        <end position="94"/>
    </location>
</feature>
<gene>
    <name evidence="2" type="ORF">WICPIJ_002595</name>
</gene>
<sequence>MEYDACTNRAKDITQLTNNRSANNDTNRDHRSDSGTLGGRVAQRDGEISQVSLHHIQIKDLENRLHMAVTGLDKDNTNPGANGTDDTLNDQRPS</sequence>
<dbReference type="AlphaFoldDB" id="A0A9P8TPH7"/>
<protein>
    <submittedName>
        <fullName evidence="2">Uncharacterized protein</fullName>
    </submittedName>
</protein>
<accession>A0A9P8TPH7</accession>
<proteinExistence type="predicted"/>
<evidence type="ECO:0000256" key="1">
    <source>
        <dbReference type="SAM" id="MobiDB-lite"/>
    </source>
</evidence>
<reference evidence="2" key="2">
    <citation type="submission" date="2021-01" db="EMBL/GenBank/DDBJ databases">
        <authorList>
            <person name="Schikora-Tamarit M.A."/>
        </authorList>
    </citation>
    <scope>NUCLEOTIDE SEQUENCE</scope>
    <source>
        <strain evidence="2">CBS2887</strain>
    </source>
</reference>
<feature type="region of interest" description="Disordered" evidence="1">
    <location>
        <begin position="69"/>
        <end position="94"/>
    </location>
</feature>
<organism evidence="2 3">
    <name type="scientific">Wickerhamomyces pijperi</name>
    <name type="common">Yeast</name>
    <name type="synonym">Pichia pijperi</name>
    <dbReference type="NCBI Taxonomy" id="599730"/>
    <lineage>
        <taxon>Eukaryota</taxon>
        <taxon>Fungi</taxon>
        <taxon>Dikarya</taxon>
        <taxon>Ascomycota</taxon>
        <taxon>Saccharomycotina</taxon>
        <taxon>Saccharomycetes</taxon>
        <taxon>Phaffomycetales</taxon>
        <taxon>Wickerhamomycetaceae</taxon>
        <taxon>Wickerhamomyces</taxon>
    </lineage>
</organism>
<comment type="caution">
    <text evidence="2">The sequence shown here is derived from an EMBL/GenBank/DDBJ whole genome shotgun (WGS) entry which is preliminary data.</text>
</comment>
<dbReference type="Proteomes" id="UP000774326">
    <property type="component" value="Unassembled WGS sequence"/>
</dbReference>
<evidence type="ECO:0000313" key="2">
    <source>
        <dbReference type="EMBL" id="KAH3686416.1"/>
    </source>
</evidence>
<dbReference type="EMBL" id="JAEUBG010001443">
    <property type="protein sequence ID" value="KAH3686416.1"/>
    <property type="molecule type" value="Genomic_DNA"/>
</dbReference>
<feature type="region of interest" description="Disordered" evidence="1">
    <location>
        <begin position="1"/>
        <end position="46"/>
    </location>
</feature>
<keyword evidence="3" id="KW-1185">Reference proteome</keyword>
<evidence type="ECO:0000313" key="3">
    <source>
        <dbReference type="Proteomes" id="UP000774326"/>
    </source>
</evidence>